<organism evidence="3 4">
    <name type="scientific">Gordonia hydrophobica</name>
    <dbReference type="NCBI Taxonomy" id="40516"/>
    <lineage>
        <taxon>Bacteria</taxon>
        <taxon>Bacillati</taxon>
        <taxon>Actinomycetota</taxon>
        <taxon>Actinomycetes</taxon>
        <taxon>Mycobacteriales</taxon>
        <taxon>Gordoniaceae</taxon>
        <taxon>Gordonia</taxon>
    </lineage>
</organism>
<evidence type="ECO:0000313" key="4">
    <source>
        <dbReference type="Proteomes" id="UP001479933"/>
    </source>
</evidence>
<reference evidence="3 4" key="1">
    <citation type="journal article" date="2023" name="Virus Evol.">
        <title>Computational host range prediction-The good, the bad, and the ugly.</title>
        <authorList>
            <person name="Howell A.A."/>
            <person name="Versoza C.J."/>
            <person name="Pfeifer S.P."/>
        </authorList>
    </citation>
    <scope>NUCLEOTIDE SEQUENCE [LARGE SCALE GENOMIC DNA]</scope>
    <source>
        <strain evidence="3 4">1610/1b</strain>
    </source>
</reference>
<dbReference type="EMBL" id="CP136137">
    <property type="protein sequence ID" value="WYY09681.1"/>
    <property type="molecule type" value="Genomic_DNA"/>
</dbReference>
<evidence type="ECO:0000259" key="2">
    <source>
        <dbReference type="Pfam" id="PF13399"/>
    </source>
</evidence>
<keyword evidence="1" id="KW-0472">Membrane</keyword>
<dbReference type="RefSeq" id="WP_066167688.1">
    <property type="nucleotide sequence ID" value="NZ_CP136137.1"/>
</dbReference>
<protein>
    <submittedName>
        <fullName evidence="3">Envelope integrity protein Cei</fullName>
    </submittedName>
</protein>
<keyword evidence="1" id="KW-0812">Transmembrane</keyword>
<feature type="transmembrane region" description="Helical" evidence="1">
    <location>
        <begin position="24"/>
        <end position="46"/>
    </location>
</feature>
<evidence type="ECO:0000313" key="3">
    <source>
        <dbReference type="EMBL" id="WYY09681.1"/>
    </source>
</evidence>
<dbReference type="Pfam" id="PF13399">
    <property type="entry name" value="LytR_C"/>
    <property type="match status" value="1"/>
</dbReference>
<gene>
    <name evidence="3" type="primary">cei</name>
    <name evidence="3" type="ORF">RVF87_19440</name>
</gene>
<name>A0ABZ2U8Q2_9ACTN</name>
<proteinExistence type="predicted"/>
<dbReference type="Proteomes" id="UP001479933">
    <property type="component" value="Chromosome"/>
</dbReference>
<keyword evidence="1" id="KW-1133">Transmembrane helix</keyword>
<dbReference type="InterPro" id="IPR027381">
    <property type="entry name" value="LytR/CpsA/Psr_C"/>
</dbReference>
<keyword evidence="4" id="KW-1185">Reference proteome</keyword>
<accession>A0ABZ2U8Q2</accession>
<feature type="domain" description="LytR/CpsA/Psr regulator C-terminal" evidence="2">
    <location>
        <begin position="95"/>
        <end position="185"/>
    </location>
</feature>
<sequence>MVSKIATGYTTDVKGRPFRRRRMVPALIVVAVLAVAAITTWAVVLFDGGDDARPTDCSDPVAAASTASGAPAPTELKTVSETDMLSVAPAGLTTFRVSVLNAGADRGAARSASDDLVAEGFTPGEPAYGDDTVYADRSLDCVGQIRFGQAGQAAAAAVWLAAPCAQLVNDGRKGTDVDLVLGEYYASDRPTQDMQAALEALRSVDPKNPKTAIDRSLIESVHSQSC</sequence>
<dbReference type="NCBIfam" id="NF035953">
    <property type="entry name" value="integrity_Cei"/>
    <property type="match status" value="1"/>
</dbReference>
<evidence type="ECO:0000256" key="1">
    <source>
        <dbReference type="SAM" id="Phobius"/>
    </source>
</evidence>